<comment type="caution">
    <text evidence="2">The sequence shown here is derived from an EMBL/GenBank/DDBJ whole genome shotgun (WGS) entry which is preliminary data.</text>
</comment>
<gene>
    <name evidence="2" type="ORF">B0I35DRAFT_473235</name>
</gene>
<evidence type="ECO:0000313" key="3">
    <source>
        <dbReference type="Proteomes" id="UP000813444"/>
    </source>
</evidence>
<dbReference type="Gene3D" id="3.40.50.10540">
    <property type="entry name" value="Crotonobetainyl-coa:carnitine coa-transferase, domain 1"/>
    <property type="match status" value="1"/>
</dbReference>
<dbReference type="InterPro" id="IPR003673">
    <property type="entry name" value="CoA-Trfase_fam_III"/>
</dbReference>
<dbReference type="OrthoDB" id="2308815at2759"/>
<dbReference type="PANTHER" id="PTHR48229">
    <property type="entry name" value="CAIB/BAIF FAMILY ENZYME (AFU_ORTHOLOGUE AFUA_1G05360)-RELATED"/>
    <property type="match status" value="1"/>
</dbReference>
<sequence length="590" mass="64958">MTDGERSSRGSSQHGYSVENGASDALVRLLGMCRDTLPEEYLGFQSGVSFTTSPGFADDVPLFPCPLKEQEATAAIRALEGMVASTIAQLRYGCDARDSQIRVDVTKAACSLMSSYMTTLDDLTKSDPEIRNRIPDTDLNGAQSILYRRLSANLYRTKDPASYYHIHGSLEATKTLQMLGLEPFRPDLQDYRECLRTIGTAVRQFTVRQLEEMNAKEDQAGVPALRHSEFLQTCHGKALDRMPAFTVHAKESATPAVPFLEAEHTAAAAAGSPPRQALTGIRVLELCRVVAGPTIGRSLAAHGASVLKVTSPHLPDVPFFQLDVNTGKHTTSLHLRDPQDRAVFEELLATTDVVIDGYRPGALEGLGYGPDSLVQLARRRGRGIVYVAEDCFGGSGLDESAGAEWASRRGWQQIADCVTGVAWEQGRFMRLDEPIVPPFPMSDYGTGALGCVAALTGLYRRATQGGSWVCRTSLCQYNLFVLSLGLYPGDVQDRLRRAHDRAFFDLRHDDSVDEVSQRALQSLKRVHARLFAPEMVQQAWSRGFGGRMTWPREALAVQGLRVGHARAARPNGFDEPSWENWEVEEEVVRQ</sequence>
<accession>A0A8K0WXJ1</accession>
<proteinExistence type="inferred from homology"/>
<dbReference type="Proteomes" id="UP000813444">
    <property type="component" value="Unassembled WGS sequence"/>
</dbReference>
<comment type="similarity">
    <text evidence="1">Belongs to the CoA-transferase III family.</text>
</comment>
<dbReference type="GO" id="GO:0003824">
    <property type="term" value="F:catalytic activity"/>
    <property type="evidence" value="ECO:0007669"/>
    <property type="project" value="InterPro"/>
</dbReference>
<dbReference type="AlphaFoldDB" id="A0A8K0WXJ1"/>
<dbReference type="PANTHER" id="PTHR48229:SF1">
    <property type="entry name" value="ALPHA METHYLACYL-COA RACEMASE-RELATED"/>
    <property type="match status" value="1"/>
</dbReference>
<dbReference type="Pfam" id="PF02515">
    <property type="entry name" value="CoA_transf_3"/>
    <property type="match status" value="1"/>
</dbReference>
<protein>
    <submittedName>
        <fullName evidence="2">CoA-transferase family III</fullName>
    </submittedName>
</protein>
<name>A0A8K0WXJ1_9HYPO</name>
<dbReference type="InterPro" id="IPR023606">
    <property type="entry name" value="CoA-Trfase_III_dom_1_sf"/>
</dbReference>
<evidence type="ECO:0000313" key="2">
    <source>
        <dbReference type="EMBL" id="KAH7328544.1"/>
    </source>
</evidence>
<evidence type="ECO:0000256" key="1">
    <source>
        <dbReference type="ARBA" id="ARBA00008383"/>
    </source>
</evidence>
<dbReference type="SUPFAM" id="SSF89796">
    <property type="entry name" value="CoA-transferase family III (CaiB/BaiF)"/>
    <property type="match status" value="2"/>
</dbReference>
<organism evidence="2 3">
    <name type="scientific">Stachybotrys elegans</name>
    <dbReference type="NCBI Taxonomy" id="80388"/>
    <lineage>
        <taxon>Eukaryota</taxon>
        <taxon>Fungi</taxon>
        <taxon>Dikarya</taxon>
        <taxon>Ascomycota</taxon>
        <taxon>Pezizomycotina</taxon>
        <taxon>Sordariomycetes</taxon>
        <taxon>Hypocreomycetidae</taxon>
        <taxon>Hypocreales</taxon>
        <taxon>Stachybotryaceae</taxon>
        <taxon>Stachybotrys</taxon>
    </lineage>
</organism>
<keyword evidence="3" id="KW-1185">Reference proteome</keyword>
<dbReference type="EMBL" id="JAGPNK010000001">
    <property type="protein sequence ID" value="KAH7328544.1"/>
    <property type="molecule type" value="Genomic_DNA"/>
</dbReference>
<dbReference type="InterPro" id="IPR052985">
    <property type="entry name" value="CoA-trans_III_biosynth/detox"/>
</dbReference>
<reference evidence="2" key="1">
    <citation type="journal article" date="2021" name="Nat. Commun.">
        <title>Genetic determinants of endophytism in the Arabidopsis root mycobiome.</title>
        <authorList>
            <person name="Mesny F."/>
            <person name="Miyauchi S."/>
            <person name="Thiergart T."/>
            <person name="Pickel B."/>
            <person name="Atanasova L."/>
            <person name="Karlsson M."/>
            <person name="Huettel B."/>
            <person name="Barry K.W."/>
            <person name="Haridas S."/>
            <person name="Chen C."/>
            <person name="Bauer D."/>
            <person name="Andreopoulos W."/>
            <person name="Pangilinan J."/>
            <person name="LaButti K."/>
            <person name="Riley R."/>
            <person name="Lipzen A."/>
            <person name="Clum A."/>
            <person name="Drula E."/>
            <person name="Henrissat B."/>
            <person name="Kohler A."/>
            <person name="Grigoriev I.V."/>
            <person name="Martin F.M."/>
            <person name="Hacquard S."/>
        </authorList>
    </citation>
    <scope>NUCLEOTIDE SEQUENCE</scope>
    <source>
        <strain evidence="2">MPI-CAGE-CH-0235</strain>
    </source>
</reference>